<protein>
    <submittedName>
        <fullName evidence="1">Uncharacterized protein</fullName>
    </submittedName>
</protein>
<accession>A0A5J5AHR5</accession>
<dbReference type="AlphaFoldDB" id="A0A5J5AHR5"/>
<dbReference type="Proteomes" id="UP000325577">
    <property type="component" value="Linkage Group LG2"/>
</dbReference>
<dbReference type="EMBL" id="CM018043">
    <property type="protein sequence ID" value="KAA8530120.1"/>
    <property type="molecule type" value="Genomic_DNA"/>
</dbReference>
<sequence length="67" mass="7372">MSEGLSQEPLVLKCEVKKLFHCRANCELEEHQQALKELESAVFSSPLGLNPKADSQHLIAAIPLITS</sequence>
<gene>
    <name evidence="1" type="ORF">F0562_004829</name>
</gene>
<name>A0A5J5AHR5_9ASTE</name>
<proteinExistence type="predicted"/>
<dbReference type="SUPFAM" id="SSF55194">
    <property type="entry name" value="Ribosome recycling factor, RRF"/>
    <property type="match status" value="1"/>
</dbReference>
<dbReference type="InterPro" id="IPR036191">
    <property type="entry name" value="RRF_sf"/>
</dbReference>
<dbReference type="OrthoDB" id="407355at2759"/>
<reference evidence="1 2" key="1">
    <citation type="submission" date="2019-09" db="EMBL/GenBank/DDBJ databases">
        <title>A chromosome-level genome assembly of the Chinese tupelo Nyssa sinensis.</title>
        <authorList>
            <person name="Yang X."/>
            <person name="Kang M."/>
            <person name="Yang Y."/>
            <person name="Xiong H."/>
            <person name="Wang M."/>
            <person name="Zhang Z."/>
            <person name="Wang Z."/>
            <person name="Wu H."/>
            <person name="Ma T."/>
            <person name="Liu J."/>
            <person name="Xi Z."/>
        </authorList>
    </citation>
    <scope>NUCLEOTIDE SEQUENCE [LARGE SCALE GENOMIC DNA]</scope>
    <source>
        <strain evidence="1">J267</strain>
        <tissue evidence="1">Leaf</tissue>
    </source>
</reference>
<keyword evidence="2" id="KW-1185">Reference proteome</keyword>
<evidence type="ECO:0000313" key="2">
    <source>
        <dbReference type="Proteomes" id="UP000325577"/>
    </source>
</evidence>
<evidence type="ECO:0000313" key="1">
    <source>
        <dbReference type="EMBL" id="KAA8530120.1"/>
    </source>
</evidence>
<organism evidence="1 2">
    <name type="scientific">Nyssa sinensis</name>
    <dbReference type="NCBI Taxonomy" id="561372"/>
    <lineage>
        <taxon>Eukaryota</taxon>
        <taxon>Viridiplantae</taxon>
        <taxon>Streptophyta</taxon>
        <taxon>Embryophyta</taxon>
        <taxon>Tracheophyta</taxon>
        <taxon>Spermatophyta</taxon>
        <taxon>Magnoliopsida</taxon>
        <taxon>eudicotyledons</taxon>
        <taxon>Gunneridae</taxon>
        <taxon>Pentapetalae</taxon>
        <taxon>asterids</taxon>
        <taxon>Cornales</taxon>
        <taxon>Nyssaceae</taxon>
        <taxon>Nyssa</taxon>
    </lineage>
</organism>